<feature type="non-terminal residue" evidence="1">
    <location>
        <position position="189"/>
    </location>
</feature>
<protein>
    <submittedName>
        <fullName evidence="1">Uncharacterized protein</fullName>
    </submittedName>
</protein>
<dbReference type="AlphaFoldDB" id="A0AAW5R589"/>
<evidence type="ECO:0000313" key="1">
    <source>
        <dbReference type="EMBL" id="MCT8974949.1"/>
    </source>
</evidence>
<comment type="caution">
    <text evidence="1">The sequence shown here is derived from an EMBL/GenBank/DDBJ whole genome shotgun (WGS) entry which is preliminary data.</text>
</comment>
<organism evidence="1 2">
    <name type="scientific">Microbaculum marinisediminis</name>
    <dbReference type="NCBI Taxonomy" id="2931392"/>
    <lineage>
        <taxon>Bacteria</taxon>
        <taxon>Pseudomonadati</taxon>
        <taxon>Pseudomonadota</taxon>
        <taxon>Alphaproteobacteria</taxon>
        <taxon>Hyphomicrobiales</taxon>
        <taxon>Tepidamorphaceae</taxon>
        <taxon>Microbaculum</taxon>
    </lineage>
</organism>
<proteinExistence type="predicted"/>
<evidence type="ECO:0000313" key="2">
    <source>
        <dbReference type="Proteomes" id="UP001320898"/>
    </source>
</evidence>
<dbReference type="Proteomes" id="UP001320898">
    <property type="component" value="Unassembled WGS sequence"/>
</dbReference>
<dbReference type="Gene3D" id="3.40.50.300">
    <property type="entry name" value="P-loop containing nucleotide triphosphate hydrolases"/>
    <property type="match status" value="1"/>
</dbReference>
<accession>A0AAW5R589</accession>
<keyword evidence="2" id="KW-1185">Reference proteome</keyword>
<sequence length="189" mass="21140">MTDDELAVFRELTGRDEAPDEPASEAWLIMGRRSGKDVKAGSIAVYLATIGAEQFGFRKRLTRGERGVVQLLAVDRDQAKVCLGYISEMFEQPMLRKLIKRNTADSIELKNGLAVEVTTNDQRRVRGRTVVAAIFDEVAHWRSENTLSPDTDVYRAVKPAMATMMPGAMLIGISSPHARKGLLWEKYRT</sequence>
<reference evidence="1 2" key="1">
    <citation type="submission" date="2022-04" db="EMBL/GenBank/DDBJ databases">
        <authorList>
            <person name="Ye Y.-Q."/>
            <person name="Du Z.-J."/>
        </authorList>
    </citation>
    <scope>NUCLEOTIDE SEQUENCE [LARGE SCALE GENOMIC DNA]</scope>
    <source>
        <strain evidence="1 2">A6E488</strain>
    </source>
</reference>
<name>A0AAW5R589_9HYPH</name>
<dbReference type="EMBL" id="JALIDZ010000030">
    <property type="protein sequence ID" value="MCT8974949.1"/>
    <property type="molecule type" value="Genomic_DNA"/>
</dbReference>
<gene>
    <name evidence="1" type="ORF">MUB46_24100</name>
</gene>
<dbReference type="InterPro" id="IPR027417">
    <property type="entry name" value="P-loop_NTPase"/>
</dbReference>